<reference evidence="2 3" key="1">
    <citation type="submission" date="2007-03" db="EMBL/GenBank/DDBJ databases">
        <authorList>
            <person name="Stal L."/>
            <person name="Ferriera S."/>
            <person name="Johnson J."/>
            <person name="Kravitz S."/>
            <person name="Beeson K."/>
            <person name="Sutton G."/>
            <person name="Rogers Y.-H."/>
            <person name="Friedman R."/>
            <person name="Frazier M."/>
            <person name="Venter J.C."/>
        </authorList>
    </citation>
    <scope>NUCLEOTIDE SEQUENCE [LARGE SCALE GENOMIC DNA]</scope>
    <source>
        <strain evidence="2 3">CCY0110</strain>
    </source>
</reference>
<keyword evidence="3" id="KW-1185">Reference proteome</keyword>
<dbReference type="Proteomes" id="UP000003781">
    <property type="component" value="Unassembled WGS sequence"/>
</dbReference>
<accession>A3IUR3</accession>
<comment type="caution">
    <text evidence="2">The sequence shown here is derived from an EMBL/GenBank/DDBJ whole genome shotgun (WGS) entry which is preliminary data.</text>
</comment>
<dbReference type="RefSeq" id="WP_008277119.1">
    <property type="nucleotide sequence ID" value="NZ_AAXW01000037.1"/>
</dbReference>
<gene>
    <name evidence="2" type="ORF">CY0110_29094</name>
</gene>
<proteinExistence type="predicted"/>
<keyword evidence="1" id="KW-1133">Transmembrane helix</keyword>
<sequence length="75" mass="8464">MSPFKTTDINPQFIRTATHEEFLLSISLWTIGWGVTLIMIICSGILSSYFVKYKVTVKALATVRLIGEVKNKKKS</sequence>
<keyword evidence="1" id="KW-0812">Transmembrane</keyword>
<feature type="transmembrane region" description="Helical" evidence="1">
    <location>
        <begin position="31"/>
        <end position="51"/>
    </location>
</feature>
<evidence type="ECO:0000313" key="3">
    <source>
        <dbReference type="Proteomes" id="UP000003781"/>
    </source>
</evidence>
<keyword evidence="1" id="KW-0472">Membrane</keyword>
<dbReference type="OrthoDB" id="424142at2"/>
<name>A3IUR3_9CHRO</name>
<organism evidence="2 3">
    <name type="scientific">Crocosphaera chwakensis CCY0110</name>
    <dbReference type="NCBI Taxonomy" id="391612"/>
    <lineage>
        <taxon>Bacteria</taxon>
        <taxon>Bacillati</taxon>
        <taxon>Cyanobacteriota</taxon>
        <taxon>Cyanophyceae</taxon>
        <taxon>Oscillatoriophycideae</taxon>
        <taxon>Chroococcales</taxon>
        <taxon>Aphanothecaceae</taxon>
        <taxon>Crocosphaera</taxon>
        <taxon>Crocosphaera chwakensis</taxon>
    </lineage>
</organism>
<evidence type="ECO:0000256" key="1">
    <source>
        <dbReference type="SAM" id="Phobius"/>
    </source>
</evidence>
<dbReference type="AlphaFoldDB" id="A3IUR3"/>
<dbReference type="EMBL" id="AAXW01000037">
    <property type="protein sequence ID" value="EAZ89756.1"/>
    <property type="molecule type" value="Genomic_DNA"/>
</dbReference>
<evidence type="ECO:0000313" key="2">
    <source>
        <dbReference type="EMBL" id="EAZ89756.1"/>
    </source>
</evidence>
<protein>
    <submittedName>
        <fullName evidence="2">Uncharacterized protein</fullName>
    </submittedName>
</protein>